<evidence type="ECO:0000313" key="4">
    <source>
        <dbReference type="EMBL" id="KAA0044949.1"/>
    </source>
</evidence>
<dbReference type="Proteomes" id="UP000321393">
    <property type="component" value="Unassembled WGS sequence"/>
</dbReference>
<dbReference type="GO" id="GO:0015074">
    <property type="term" value="P:DNA integration"/>
    <property type="evidence" value="ECO:0007669"/>
    <property type="project" value="InterPro"/>
</dbReference>
<dbReference type="EMBL" id="SSTE01014791">
    <property type="protein sequence ID" value="KAA0044949.1"/>
    <property type="molecule type" value="Genomic_DNA"/>
</dbReference>
<evidence type="ECO:0000313" key="5">
    <source>
        <dbReference type="Proteomes" id="UP000321393"/>
    </source>
</evidence>
<dbReference type="InterPro" id="IPR036875">
    <property type="entry name" value="Znf_CCHC_sf"/>
</dbReference>
<keyword evidence="1" id="KW-0863">Zinc-finger</keyword>
<dbReference type="PANTHER" id="PTHR42648:SF28">
    <property type="entry name" value="TRANSPOSON-ENCODED PROTEIN WITH RIBONUCLEASE H-LIKE AND RETROVIRUS ZINC FINGER-LIKE DOMAINS"/>
    <property type="match status" value="1"/>
</dbReference>
<dbReference type="SMART" id="SM00343">
    <property type="entry name" value="ZnF_C2HC"/>
    <property type="match status" value="1"/>
</dbReference>
<evidence type="ECO:0000259" key="2">
    <source>
        <dbReference type="PROSITE" id="PS50158"/>
    </source>
</evidence>
<name>A0A5A7TUN0_CUCMM</name>
<evidence type="ECO:0000259" key="3">
    <source>
        <dbReference type="PROSITE" id="PS50994"/>
    </source>
</evidence>
<organism evidence="4 5">
    <name type="scientific">Cucumis melo var. makuwa</name>
    <name type="common">Oriental melon</name>
    <dbReference type="NCBI Taxonomy" id="1194695"/>
    <lineage>
        <taxon>Eukaryota</taxon>
        <taxon>Viridiplantae</taxon>
        <taxon>Streptophyta</taxon>
        <taxon>Embryophyta</taxon>
        <taxon>Tracheophyta</taxon>
        <taxon>Spermatophyta</taxon>
        <taxon>Magnoliopsida</taxon>
        <taxon>eudicotyledons</taxon>
        <taxon>Gunneridae</taxon>
        <taxon>Pentapetalae</taxon>
        <taxon>rosids</taxon>
        <taxon>fabids</taxon>
        <taxon>Cucurbitales</taxon>
        <taxon>Cucurbitaceae</taxon>
        <taxon>Benincaseae</taxon>
        <taxon>Cucumis</taxon>
    </lineage>
</organism>
<keyword evidence="1" id="KW-0479">Metal-binding</keyword>
<feature type="domain" description="Integrase catalytic" evidence="3">
    <location>
        <begin position="397"/>
        <end position="529"/>
    </location>
</feature>
<dbReference type="GO" id="GO:0008270">
    <property type="term" value="F:zinc ion binding"/>
    <property type="evidence" value="ECO:0007669"/>
    <property type="project" value="UniProtKB-KW"/>
</dbReference>
<keyword evidence="1" id="KW-0862">Zinc</keyword>
<dbReference type="OrthoDB" id="993660at2759"/>
<dbReference type="InterPro" id="IPR001878">
    <property type="entry name" value="Znf_CCHC"/>
</dbReference>
<reference evidence="4 5" key="1">
    <citation type="submission" date="2019-08" db="EMBL/GenBank/DDBJ databases">
        <title>Draft genome sequences of two oriental melons (Cucumis melo L. var makuwa).</title>
        <authorList>
            <person name="Kwon S.-Y."/>
        </authorList>
    </citation>
    <scope>NUCLEOTIDE SEQUENCE [LARGE SCALE GENOMIC DNA]</scope>
    <source>
        <strain evidence="5">cv. SW 3</strain>
        <tissue evidence="4">Leaf</tissue>
    </source>
</reference>
<dbReference type="Pfam" id="PF25597">
    <property type="entry name" value="SH3_retrovirus"/>
    <property type="match status" value="1"/>
</dbReference>
<protein>
    <recommendedName>
        <fullName evidence="6">Retrovirus-related Pol polyprotein from transposon TNT 1-94</fullName>
    </recommendedName>
</protein>
<evidence type="ECO:0008006" key="6">
    <source>
        <dbReference type="Google" id="ProtNLM"/>
    </source>
</evidence>
<feature type="domain" description="CCHC-type" evidence="2">
    <location>
        <begin position="230"/>
        <end position="244"/>
    </location>
</feature>
<dbReference type="SUPFAM" id="SSF53098">
    <property type="entry name" value="Ribonuclease H-like"/>
    <property type="match status" value="1"/>
</dbReference>
<dbReference type="PANTHER" id="PTHR42648">
    <property type="entry name" value="TRANSPOSASE, PUTATIVE-RELATED"/>
    <property type="match status" value="1"/>
</dbReference>
<dbReference type="InterPro" id="IPR001584">
    <property type="entry name" value="Integrase_cat-core"/>
</dbReference>
<dbReference type="InterPro" id="IPR036397">
    <property type="entry name" value="RNaseH_sf"/>
</dbReference>
<dbReference type="InterPro" id="IPR012337">
    <property type="entry name" value="RNaseH-like_sf"/>
</dbReference>
<dbReference type="Pfam" id="PF14223">
    <property type="entry name" value="Retrotran_gag_2"/>
    <property type="match status" value="1"/>
</dbReference>
<dbReference type="InterPro" id="IPR025724">
    <property type="entry name" value="GAG-pre-integrase_dom"/>
</dbReference>
<dbReference type="Gene3D" id="4.10.60.10">
    <property type="entry name" value="Zinc finger, CCHC-type"/>
    <property type="match status" value="1"/>
</dbReference>
<dbReference type="SUPFAM" id="SSF57756">
    <property type="entry name" value="Retrovirus zinc finger-like domains"/>
    <property type="match status" value="1"/>
</dbReference>
<dbReference type="AlphaFoldDB" id="A0A5A7TUN0"/>
<dbReference type="GO" id="GO:0003676">
    <property type="term" value="F:nucleic acid binding"/>
    <property type="evidence" value="ECO:0007669"/>
    <property type="project" value="InterPro"/>
</dbReference>
<dbReference type="Pfam" id="PF13976">
    <property type="entry name" value="gag_pre-integrs"/>
    <property type="match status" value="1"/>
</dbReference>
<dbReference type="Gene3D" id="3.30.420.10">
    <property type="entry name" value="Ribonuclease H-like superfamily/Ribonuclease H"/>
    <property type="match status" value="1"/>
</dbReference>
<dbReference type="PROSITE" id="PS50994">
    <property type="entry name" value="INTEGRASE"/>
    <property type="match status" value="1"/>
</dbReference>
<dbReference type="InterPro" id="IPR039537">
    <property type="entry name" value="Retrotran_Ty1/copia-like"/>
</dbReference>
<comment type="caution">
    <text evidence="4">The sequence shown here is derived from an EMBL/GenBank/DDBJ whole genome shotgun (WGS) entry which is preliminary data.</text>
</comment>
<evidence type="ECO:0000256" key="1">
    <source>
        <dbReference type="PROSITE-ProRule" id="PRU00047"/>
    </source>
</evidence>
<sequence length="593" mass="67774">MMTKFKIEKFNGTNFSLWKLKMKAISRKDNCLEAIDKRPAEITDDNKWNEMDGNAMANIHLALVDNVLSSIEEKKIAKEIWDHLIKLYEAKSLHNKIFLKRKLYTLRMSGSTLMTEHMNTLNTLFSQLTLLGYKIEPNKHAELLLQSLPDSYDQLVINLTNNILTDYLSFDDVAATVLEEENRCKNKEDKLVSSQQAEALTVTRVRPLECNSSGSKNQGRSKSQSKKKMKCYNCGKKGHVKKNCWDLNKKDFNPQGNVASTINEGGALSCEAVTTMEGQLDDLDCKVVVEKRLMKVIQGALVLMKRRKVDANLYMLEGETLQEGEASVASSSSGENLSMMWHRKLGHMSEKGLKVLVEKNLLPELTKVSLPFYEHCVTSKQHRLKFNTSSSRSKMILLLVHYDVWQSLVTSLGGASYFVFFIDDYSKRCWVYPIKKKTNVCSVFKVFKVQVELQYGKKIKCLRTDNGGEYIRNEFVEFCNQEGIKRQFTAAYTPQQNGVAQRMNRTLLERTRAMLGAVGLKKAFWAEVVNTGYRLWDPTVHKVIISKDVIFMEDKKQVADDSTVNESSRIATVHVEKESVDDSFEVRPMHEIQ</sequence>
<dbReference type="Pfam" id="PF00665">
    <property type="entry name" value="rve"/>
    <property type="match status" value="1"/>
</dbReference>
<accession>A0A5A7TUN0</accession>
<dbReference type="InterPro" id="IPR057670">
    <property type="entry name" value="SH3_retrovirus"/>
</dbReference>
<proteinExistence type="predicted"/>
<dbReference type="Pfam" id="PF00098">
    <property type="entry name" value="zf-CCHC"/>
    <property type="match status" value="1"/>
</dbReference>
<gene>
    <name evidence="4" type="ORF">E6C27_scaffold74G002510</name>
</gene>
<dbReference type="PROSITE" id="PS50158">
    <property type="entry name" value="ZF_CCHC"/>
    <property type="match status" value="1"/>
</dbReference>